<evidence type="ECO:0000313" key="1">
    <source>
        <dbReference type="EMBL" id="MBX63310.1"/>
    </source>
</evidence>
<sequence length="25" mass="3058">MLTFRNANFDKHIKQKARIIMQCHL</sequence>
<dbReference type="AlphaFoldDB" id="A0A2P2Q8M3"/>
<proteinExistence type="predicted"/>
<organism evidence="1">
    <name type="scientific">Rhizophora mucronata</name>
    <name type="common">Asiatic mangrove</name>
    <dbReference type="NCBI Taxonomy" id="61149"/>
    <lineage>
        <taxon>Eukaryota</taxon>
        <taxon>Viridiplantae</taxon>
        <taxon>Streptophyta</taxon>
        <taxon>Embryophyta</taxon>
        <taxon>Tracheophyta</taxon>
        <taxon>Spermatophyta</taxon>
        <taxon>Magnoliopsida</taxon>
        <taxon>eudicotyledons</taxon>
        <taxon>Gunneridae</taxon>
        <taxon>Pentapetalae</taxon>
        <taxon>rosids</taxon>
        <taxon>fabids</taxon>
        <taxon>Malpighiales</taxon>
        <taxon>Rhizophoraceae</taxon>
        <taxon>Rhizophora</taxon>
    </lineage>
</organism>
<accession>A0A2P2Q8M3</accession>
<reference evidence="1" key="1">
    <citation type="submission" date="2018-02" db="EMBL/GenBank/DDBJ databases">
        <title>Rhizophora mucronata_Transcriptome.</title>
        <authorList>
            <person name="Meera S.P."/>
            <person name="Sreeshan A."/>
            <person name="Augustine A."/>
        </authorList>
    </citation>
    <scope>NUCLEOTIDE SEQUENCE</scope>
    <source>
        <tissue evidence="1">Leaf</tissue>
    </source>
</reference>
<name>A0A2P2Q8M3_RHIMU</name>
<dbReference type="EMBL" id="GGEC01082826">
    <property type="protein sequence ID" value="MBX63310.1"/>
    <property type="molecule type" value="Transcribed_RNA"/>
</dbReference>
<protein>
    <submittedName>
        <fullName evidence="1">Uncharacterized protein</fullName>
    </submittedName>
</protein>